<dbReference type="SUPFAM" id="SSF49464">
    <property type="entry name" value="Carboxypeptidase regulatory domain-like"/>
    <property type="match status" value="1"/>
</dbReference>
<dbReference type="Pfam" id="PF13715">
    <property type="entry name" value="CarbopepD_reg_2"/>
    <property type="match status" value="1"/>
</dbReference>
<dbReference type="InterPro" id="IPR036942">
    <property type="entry name" value="Beta-barrel_TonB_sf"/>
</dbReference>
<dbReference type="Proteomes" id="UP001302349">
    <property type="component" value="Chromosome"/>
</dbReference>
<evidence type="ECO:0000256" key="4">
    <source>
        <dbReference type="ARBA" id="ARBA00022692"/>
    </source>
</evidence>
<dbReference type="InterPro" id="IPR037066">
    <property type="entry name" value="Plug_dom_sf"/>
</dbReference>
<dbReference type="SUPFAM" id="SSF56935">
    <property type="entry name" value="Porins"/>
    <property type="match status" value="1"/>
</dbReference>
<evidence type="ECO:0000256" key="3">
    <source>
        <dbReference type="ARBA" id="ARBA00022452"/>
    </source>
</evidence>
<dbReference type="InterPro" id="IPR000531">
    <property type="entry name" value="Beta-barrel_TonB"/>
</dbReference>
<feature type="signal peptide" evidence="11">
    <location>
        <begin position="1"/>
        <end position="21"/>
    </location>
</feature>
<organism evidence="14 15">
    <name type="scientific">Imperialibacter roseus</name>
    <dbReference type="NCBI Taxonomy" id="1324217"/>
    <lineage>
        <taxon>Bacteria</taxon>
        <taxon>Pseudomonadati</taxon>
        <taxon>Bacteroidota</taxon>
        <taxon>Cytophagia</taxon>
        <taxon>Cytophagales</taxon>
        <taxon>Flammeovirgaceae</taxon>
        <taxon>Imperialibacter</taxon>
    </lineage>
</organism>
<protein>
    <submittedName>
        <fullName evidence="14">TonB-dependent receptor</fullName>
    </submittedName>
</protein>
<dbReference type="PANTHER" id="PTHR30069:SF29">
    <property type="entry name" value="HEMOGLOBIN AND HEMOGLOBIN-HAPTOGLOBIN-BINDING PROTEIN 1-RELATED"/>
    <property type="match status" value="1"/>
</dbReference>
<proteinExistence type="inferred from homology"/>
<keyword evidence="8 14" id="KW-0675">Receptor</keyword>
<comment type="similarity">
    <text evidence="10">Belongs to the TonB-dependent receptor family.</text>
</comment>
<evidence type="ECO:0000256" key="1">
    <source>
        <dbReference type="ARBA" id="ARBA00004571"/>
    </source>
</evidence>
<keyword evidence="3" id="KW-1134">Transmembrane beta strand</keyword>
<evidence type="ECO:0000256" key="10">
    <source>
        <dbReference type="RuleBase" id="RU003357"/>
    </source>
</evidence>
<evidence type="ECO:0000256" key="8">
    <source>
        <dbReference type="ARBA" id="ARBA00023170"/>
    </source>
</evidence>
<evidence type="ECO:0000259" key="13">
    <source>
        <dbReference type="Pfam" id="PF07715"/>
    </source>
</evidence>
<dbReference type="RefSeq" id="WP_317488521.1">
    <property type="nucleotide sequence ID" value="NZ_CP136051.1"/>
</dbReference>
<feature type="chain" id="PRO_5047392236" evidence="11">
    <location>
        <begin position="22"/>
        <end position="896"/>
    </location>
</feature>
<evidence type="ECO:0000256" key="2">
    <source>
        <dbReference type="ARBA" id="ARBA00022448"/>
    </source>
</evidence>
<evidence type="ECO:0000256" key="7">
    <source>
        <dbReference type="ARBA" id="ARBA00023136"/>
    </source>
</evidence>
<evidence type="ECO:0000259" key="12">
    <source>
        <dbReference type="Pfam" id="PF00593"/>
    </source>
</evidence>
<dbReference type="EMBL" id="CP136051">
    <property type="protein sequence ID" value="WOK05766.1"/>
    <property type="molecule type" value="Genomic_DNA"/>
</dbReference>
<dbReference type="InterPro" id="IPR012910">
    <property type="entry name" value="Plug_dom"/>
</dbReference>
<accession>A0ABZ0IPX4</accession>
<keyword evidence="4" id="KW-0812">Transmembrane</keyword>
<evidence type="ECO:0000256" key="6">
    <source>
        <dbReference type="ARBA" id="ARBA00023077"/>
    </source>
</evidence>
<feature type="domain" description="TonB-dependent receptor plug" evidence="13">
    <location>
        <begin position="252"/>
        <end position="333"/>
    </location>
</feature>
<evidence type="ECO:0000313" key="14">
    <source>
        <dbReference type="EMBL" id="WOK05766.1"/>
    </source>
</evidence>
<keyword evidence="5 11" id="KW-0732">Signal</keyword>
<dbReference type="Gene3D" id="2.40.170.20">
    <property type="entry name" value="TonB-dependent receptor, beta-barrel domain"/>
    <property type="match status" value="1"/>
</dbReference>
<comment type="subcellular location">
    <subcellularLocation>
        <location evidence="1">Cell outer membrane</location>
        <topology evidence="1">Multi-pass membrane protein</topology>
    </subcellularLocation>
</comment>
<evidence type="ECO:0000313" key="15">
    <source>
        <dbReference type="Proteomes" id="UP001302349"/>
    </source>
</evidence>
<dbReference type="Gene3D" id="2.60.40.1120">
    <property type="entry name" value="Carboxypeptidase-like, regulatory domain"/>
    <property type="match status" value="1"/>
</dbReference>
<keyword evidence="15" id="KW-1185">Reference proteome</keyword>
<keyword evidence="6 10" id="KW-0798">TonB box</keyword>
<sequence>MLRFLLLTLTVFTFLSFHSFGQQISDVRIDKKFESELLTDVLSQIEANSSVKFFYDPSWLENVRVSGEYADTSLRSALEDWTANTRLNYHFYDAFNVVLYLRSDLLSTLNLAGLKDTDVIIVGDSTNAVSGSAVAVRGTIRNGQTNEPLLGASVYVDELASGTVTNAAGRFSLQLLPGDYHVRVSHVTLQQEAKRMFVFGPGEFQLDLYEKTIQLEGVTIAGQAPDINVKGIQMGTVQLQVEDVKKLPAFLGEVDIIKSLTLLPGVSTVGEGTTGLNVRGGTADQNLILLDKAPVYNTSHLFGFFSIFSPDATDDVTIYKAGIPANLGSRASSVVEVKQKSGSKEKFGSQGGIGLVASRVMAEGPIKEGKSSFIVAARKSYVNYLFDTFIKVEELVGNKAGFWDLSGKLDFALTDRLSLKASGYVSKDNFTIANESSFDYQNGLGSAELGYVFSENLLGGLSVAYSDYQYQLGDLQLADPYKVSSGVGQLDIKADMTRYTEKHALQFGGGTTFYGFKPGERSGINADSQITPVALPEQQSQESFLYANDEINLNDTWSVMAGLRYSMYRSYGPADVFVYSGERPGRTSTLTDTLQYSGNETIKNYSGLEPRLSLRYSLDDETSLKASYNRIYQYIHLVSNTTAITPYDIWMGSNYYLMPLIADQYSIGYFKNYEDNTWETSAEVYFKDIDNLVDYKDGADLVLNPTLETELIQGKGMAYGLELLVKRSKGKLNGWASYTYSRTLRKMEGADRESTINKGNWFPSYYDKPHDLTLSGSYKVTRRWTISSNFTYSTGRPFSVPENGFLFDGVLVGNYTERNNGRIPDYHRLDLAFTLDTSLKIKKLWESSWTFAVYNVYGRKNAYSVFFKDTADARPTAYKLAILGAAFPSITYNFKF</sequence>
<feature type="domain" description="TonB-dependent receptor-like beta-barrel" evidence="12">
    <location>
        <begin position="420"/>
        <end position="856"/>
    </location>
</feature>
<dbReference type="InterPro" id="IPR008969">
    <property type="entry name" value="CarboxyPept-like_regulatory"/>
</dbReference>
<keyword evidence="7 10" id="KW-0472">Membrane</keyword>
<evidence type="ECO:0000256" key="11">
    <source>
        <dbReference type="SAM" id="SignalP"/>
    </source>
</evidence>
<evidence type="ECO:0000256" key="9">
    <source>
        <dbReference type="ARBA" id="ARBA00023237"/>
    </source>
</evidence>
<dbReference type="Pfam" id="PF07715">
    <property type="entry name" value="Plug"/>
    <property type="match status" value="1"/>
</dbReference>
<evidence type="ECO:0000256" key="5">
    <source>
        <dbReference type="ARBA" id="ARBA00022729"/>
    </source>
</evidence>
<reference evidence="14 15" key="1">
    <citation type="journal article" date="2023" name="Microbiol. Resour. Announc.">
        <title>Complete Genome Sequence of Imperialibacter roseus strain P4T.</title>
        <authorList>
            <person name="Tizabi D.R."/>
            <person name="Bachvaroff T."/>
            <person name="Hill R.T."/>
        </authorList>
    </citation>
    <scope>NUCLEOTIDE SEQUENCE [LARGE SCALE GENOMIC DNA]</scope>
    <source>
        <strain evidence="14 15">P4T</strain>
    </source>
</reference>
<dbReference type="Gene3D" id="2.170.130.10">
    <property type="entry name" value="TonB-dependent receptor, plug domain"/>
    <property type="match status" value="1"/>
</dbReference>
<name>A0ABZ0IPX4_9BACT</name>
<dbReference type="PANTHER" id="PTHR30069">
    <property type="entry name" value="TONB-DEPENDENT OUTER MEMBRANE RECEPTOR"/>
    <property type="match status" value="1"/>
</dbReference>
<keyword evidence="9" id="KW-0998">Cell outer membrane</keyword>
<gene>
    <name evidence="14" type="ORF">RT717_22075</name>
</gene>
<dbReference type="Pfam" id="PF00593">
    <property type="entry name" value="TonB_dep_Rec_b-barrel"/>
    <property type="match status" value="1"/>
</dbReference>
<dbReference type="InterPro" id="IPR039426">
    <property type="entry name" value="TonB-dep_rcpt-like"/>
</dbReference>
<keyword evidence="2" id="KW-0813">Transport</keyword>